<reference evidence="1" key="1">
    <citation type="journal article" date="2009" name="Nature">
        <title>The Schistosoma japonicum genome reveals features of host-parasite interplay.</title>
        <authorList>
            <person name="Liu F."/>
            <person name="Zhou Y."/>
            <person name="Wang Z.Q."/>
            <person name="Lu G."/>
            <person name="Zheng H."/>
            <person name="Brindley P.J."/>
            <person name="McManus D.P."/>
            <person name="Blair D."/>
            <person name="Zhang Q.H."/>
            <person name="Zhong Y."/>
            <person name="Wang S."/>
            <person name="Han Z.G."/>
            <person name="Chen Z."/>
        </authorList>
    </citation>
    <scope>NUCLEOTIDE SEQUENCE</scope>
    <source>
        <strain evidence="1">Anhui</strain>
    </source>
</reference>
<protein>
    <submittedName>
        <fullName evidence="1">Zinc finger, C2H2-type domain-containing protein</fullName>
    </submittedName>
</protein>
<organism evidence="1">
    <name type="scientific">Schistosoma japonicum</name>
    <name type="common">Blood fluke</name>
    <dbReference type="NCBI Taxonomy" id="6182"/>
    <lineage>
        <taxon>Eukaryota</taxon>
        <taxon>Metazoa</taxon>
        <taxon>Spiralia</taxon>
        <taxon>Lophotrochozoa</taxon>
        <taxon>Platyhelminthes</taxon>
        <taxon>Trematoda</taxon>
        <taxon>Digenea</taxon>
        <taxon>Strigeidida</taxon>
        <taxon>Schistosomatoidea</taxon>
        <taxon>Schistosomatidae</taxon>
        <taxon>Schistosoma</taxon>
    </lineage>
</organism>
<dbReference type="AlphaFoldDB" id="C1LFS8"/>
<accession>C1LFS8</accession>
<reference evidence="1" key="2">
    <citation type="submission" date="2009-03" db="EMBL/GenBank/DDBJ databases">
        <authorList>
            <person name="Gang L."/>
        </authorList>
    </citation>
    <scope>NUCLEOTIDE SEQUENCE</scope>
    <source>
        <strain evidence="1">Anhui</strain>
    </source>
</reference>
<dbReference type="EMBL" id="FN317827">
    <property type="protein sequence ID" value="CAX73556.1"/>
    <property type="molecule type" value="mRNA"/>
</dbReference>
<proteinExistence type="evidence at transcript level"/>
<sequence>MESETIKNQLVVLFNNLKNIQPNERDNLITFMKKTLSQLQGDDERDNLYQNSNMNSDNYAYCCSGNAGDTTNNSSITNNSSTYQVHLKPSELYDLTSTNVDCLQLSSDATADSAPVEEVNNFSTLTTIHHHHNPTSLGDHDFSSLLDNVFH</sequence>
<evidence type="ECO:0000313" key="1">
    <source>
        <dbReference type="EMBL" id="CAX73556.1"/>
    </source>
</evidence>
<name>C1LFS8_SCHJA</name>